<reference evidence="1 2" key="1">
    <citation type="submission" date="2020-07" db="EMBL/GenBank/DDBJ databases">
        <title>Ralstonia phages.</title>
        <authorList>
            <person name="Trotereau A."/>
            <person name="Boyer C."/>
            <person name="Torres-Barcelo C."/>
        </authorList>
    </citation>
    <scope>NUCLEOTIDE SEQUENCE [LARGE SCALE GENOMIC DNA]</scope>
</reference>
<sequence>MIDAYLIGTTIKLNDLVTPGLVKLEAQFKKIDALALQVNKRLQKMGAEAVGVRNVAAAAQKVDVALQNIDKHALKVGQSLGKIRHSVGNGGIGLEAELARANVEADRLAGKIAAMRGIGRAPGGALPGGSAGAGGRGGRGGGWHPHGGNVHVGPGGIGLGAVGFGLAGDMLLPLAAAGATYYVGKQLYNSAKDLQTEQTRFKLFGMSAEQNKSAYDFAHRMRAFGTSETQAMHYMNEAQGVFRESGESGENALAGAKMAAPFLAKMMVASSVLSDEAKSKLQHESLAMLRAVELQGGAKHPEEFAKLADFGFRMTQTSGGQVNWEQLRQMFRVGGVAIQGMRPEALAALEPIIGEFKGGPFATAMRTAYNRMNGIVKLPNQAVHELMKAGVWDPSKVELNANGGIKKFLGNPLAHADEYAANSPEYYFKYIKPFYEKQGYGQTERNRMNSMFFGSTGGALFTKIDQQEEVFRRAGEAFRKALGLDDAMNLAKGTATGAEEDFRAAWTDFKTEFGKNVLPAVTEMLKDGASILRSIAGASESVKNSSSGQTFADVSKGALSFFSWPYRMMSGNAEAKPIDPVAGKGQSMVQVKTDIKLDGRVIAEATTLHQAKELARPQTGPGTFDSVMNLRPVGLR</sequence>
<protein>
    <submittedName>
        <fullName evidence="1">Uncharacterized protein</fullName>
    </submittedName>
</protein>
<organism evidence="1 2">
    <name type="scientific">Ralstonia phage Albius</name>
    <dbReference type="NCBI Taxonomy" id="2759712"/>
    <lineage>
        <taxon>Viruses</taxon>
        <taxon>Duplodnaviria</taxon>
        <taxon>Heunggongvirae</taxon>
        <taxon>Uroviricota</taxon>
        <taxon>Caudoviricetes</taxon>
        <taxon>Rahariannevirus</taxon>
        <taxon>Rahariannevirus raharianne</taxon>
    </lineage>
</organism>
<dbReference type="Proteomes" id="UP000515258">
    <property type="component" value="Segment"/>
</dbReference>
<dbReference type="EMBL" id="MT740726">
    <property type="protein sequence ID" value="QMV32416.1"/>
    <property type="molecule type" value="Genomic_DNA"/>
</dbReference>
<accession>A0A7G5B7Z3</accession>
<gene>
    <name evidence="1" type="ORF">U2_00041</name>
</gene>
<proteinExistence type="predicted"/>
<name>A0A7G5B7Z3_9CAUD</name>
<evidence type="ECO:0000313" key="1">
    <source>
        <dbReference type="EMBL" id="QMV32416.1"/>
    </source>
</evidence>
<evidence type="ECO:0000313" key="2">
    <source>
        <dbReference type="Proteomes" id="UP000515258"/>
    </source>
</evidence>